<organism evidence="3 4">
    <name type="scientific">Chthonomonas calidirosea (strain DSM 23976 / ICMP 18418 / T49)</name>
    <dbReference type="NCBI Taxonomy" id="1303518"/>
    <lineage>
        <taxon>Bacteria</taxon>
        <taxon>Bacillati</taxon>
        <taxon>Armatimonadota</taxon>
        <taxon>Chthonomonadia</taxon>
        <taxon>Chthonomonadales</taxon>
        <taxon>Chthonomonadaceae</taxon>
        <taxon>Chthonomonas</taxon>
    </lineage>
</organism>
<dbReference type="RefSeq" id="WP_016482289.1">
    <property type="nucleotide sequence ID" value="NC_021487.1"/>
</dbReference>
<dbReference type="AlphaFoldDB" id="S0EY37"/>
<evidence type="ECO:0000256" key="2">
    <source>
        <dbReference type="SAM" id="Phobius"/>
    </source>
</evidence>
<dbReference type="KEGG" id="ccz:CCALI_00912"/>
<name>S0EY37_CHTCT</name>
<evidence type="ECO:0000313" key="3">
    <source>
        <dbReference type="EMBL" id="CCW34735.1"/>
    </source>
</evidence>
<feature type="region of interest" description="Disordered" evidence="1">
    <location>
        <begin position="40"/>
        <end position="81"/>
    </location>
</feature>
<proteinExistence type="predicted"/>
<dbReference type="Proteomes" id="UP000014227">
    <property type="component" value="Chromosome I"/>
</dbReference>
<feature type="transmembrane region" description="Helical" evidence="2">
    <location>
        <begin position="6"/>
        <end position="29"/>
    </location>
</feature>
<gene>
    <name evidence="3" type="ORF">CCALI_00912</name>
</gene>
<keyword evidence="2" id="KW-0812">Transmembrane</keyword>
<keyword evidence="2" id="KW-0472">Membrane</keyword>
<protein>
    <submittedName>
        <fullName evidence="3">Uncharacterized protein</fullName>
    </submittedName>
</protein>
<dbReference type="EMBL" id="HF951689">
    <property type="protein sequence ID" value="CCW34735.1"/>
    <property type="molecule type" value="Genomic_DNA"/>
</dbReference>
<keyword evidence="4" id="KW-1185">Reference proteome</keyword>
<dbReference type="HOGENOM" id="CLU_2567668_0_0_0"/>
<evidence type="ECO:0000256" key="1">
    <source>
        <dbReference type="SAM" id="MobiDB-lite"/>
    </source>
</evidence>
<evidence type="ECO:0000313" key="4">
    <source>
        <dbReference type="Proteomes" id="UP000014227"/>
    </source>
</evidence>
<keyword evidence="2" id="KW-1133">Transmembrane helix</keyword>
<sequence>MNKEVSPAIIVAAIVVVVLILAFLGWHYLRGPAARAGSNPYAHMPANIKNPGAPTYQNGPPSESGAPGGSPYANMPSGGKQ</sequence>
<reference evidence="4" key="1">
    <citation type="submission" date="2013-03" db="EMBL/GenBank/DDBJ databases">
        <title>Genome sequence of Chthonomonas calidirosea, the first sequenced genome from the Armatimonadetes phylum (formally candidate division OP10).</title>
        <authorList>
            <person name="Lee K.C.Y."/>
            <person name="Morgan X.C."/>
            <person name="Dunfield P.F."/>
            <person name="Tamas I."/>
            <person name="Houghton K.M."/>
            <person name="Vyssotski M."/>
            <person name="Ryan J.L.J."/>
            <person name="Lagutin K."/>
            <person name="McDonald I.R."/>
            <person name="Stott M.B."/>
        </authorList>
    </citation>
    <scope>NUCLEOTIDE SEQUENCE [LARGE SCALE GENOMIC DNA]</scope>
    <source>
        <strain evidence="4">DSM 23976 / ICMP 18418 / T49</strain>
    </source>
</reference>
<accession>S0EY37</accession>
<dbReference type="InParanoid" id="S0EY37"/>
<feature type="compositionally biased region" description="Low complexity" evidence="1">
    <location>
        <begin position="59"/>
        <end position="71"/>
    </location>
</feature>
<dbReference type="PATRIC" id="fig|1303518.3.peg.923"/>